<dbReference type="STRING" id="857293.CAAU_2037"/>
<dbReference type="Proteomes" id="UP000007652">
    <property type="component" value="Unassembled WGS sequence"/>
</dbReference>
<keyword evidence="1" id="KW-0808">Transferase</keyword>
<evidence type="ECO:0000313" key="2">
    <source>
        <dbReference type="Proteomes" id="UP000007652"/>
    </source>
</evidence>
<sequence length="129" mass="15543">MNEWRYENFKYALNILIEALNFEEVNDIIIDGIIQRFEFTFELSWKLMKEFLEHEGIEANSLRSVIREAFKIGLIYNGDKWISMLTDRNKTSHIYDEEESRGIYVNIKESYVKEFIDLLKKFDQIMLSL</sequence>
<comment type="caution">
    <text evidence="1">The sequence shown here is derived from an EMBL/GenBank/DDBJ whole genome shotgun (WGS) entry which is preliminary data.</text>
</comment>
<dbReference type="InterPro" id="IPR010235">
    <property type="entry name" value="HepT"/>
</dbReference>
<organism evidence="1 2">
    <name type="scientific">Caloramator australicus RC3</name>
    <dbReference type="NCBI Taxonomy" id="857293"/>
    <lineage>
        <taxon>Bacteria</taxon>
        <taxon>Bacillati</taxon>
        <taxon>Bacillota</taxon>
        <taxon>Clostridia</taxon>
        <taxon>Eubacteriales</taxon>
        <taxon>Clostridiaceae</taxon>
        <taxon>Caloramator</taxon>
    </lineage>
</organism>
<name>I7LHL3_9CLOT</name>
<dbReference type="AlphaFoldDB" id="I7LHL3"/>
<protein>
    <submittedName>
        <fullName evidence="1">Nucleotidyltransferase substrate binding protein,HI0074</fullName>
    </submittedName>
</protein>
<dbReference type="EMBL" id="CAKP01000106">
    <property type="protein sequence ID" value="CCJ34121.1"/>
    <property type="molecule type" value="Genomic_DNA"/>
</dbReference>
<keyword evidence="2" id="KW-1185">Reference proteome</keyword>
<proteinExistence type="predicted"/>
<dbReference type="RefSeq" id="WP_008909378.1">
    <property type="nucleotide sequence ID" value="NZ_CAKP01000106.1"/>
</dbReference>
<dbReference type="Gene3D" id="1.20.120.330">
    <property type="entry name" value="Nucleotidyltransferases domain 2"/>
    <property type="match status" value="1"/>
</dbReference>
<gene>
    <name evidence="1" type="ORF">CAAU_2037</name>
</gene>
<accession>I7LHL3</accession>
<evidence type="ECO:0000313" key="1">
    <source>
        <dbReference type="EMBL" id="CCJ34121.1"/>
    </source>
</evidence>
<dbReference type="OrthoDB" id="9810452at2"/>
<dbReference type="Pfam" id="PF08780">
    <property type="entry name" value="NTase_sub_bind"/>
    <property type="match status" value="1"/>
</dbReference>
<dbReference type="eggNOG" id="COG1669">
    <property type="taxonomic scope" value="Bacteria"/>
</dbReference>
<dbReference type="SUPFAM" id="SSF81593">
    <property type="entry name" value="Nucleotidyltransferase substrate binding subunit/domain"/>
    <property type="match status" value="1"/>
</dbReference>
<dbReference type="GO" id="GO:0016740">
    <property type="term" value="F:transferase activity"/>
    <property type="evidence" value="ECO:0007669"/>
    <property type="project" value="UniProtKB-KW"/>
</dbReference>
<dbReference type="NCBIfam" id="TIGR01987">
    <property type="entry name" value="HI0074"/>
    <property type="match status" value="1"/>
</dbReference>
<reference evidence="1 2" key="1">
    <citation type="journal article" date="2011" name="J. Bacteriol.">
        <title>Draft genome sequence of Caloramator australicus strain RC3T, a thermoanaerobe from the Great Artesian Basin of Australia.</title>
        <authorList>
            <person name="Ogg C.D."/>
            <person name="Patel B.K.C."/>
        </authorList>
    </citation>
    <scope>NUCLEOTIDE SEQUENCE [LARGE SCALE GENOMIC DNA]</scope>
    <source>
        <strain evidence="1 2">RC3</strain>
    </source>
</reference>